<sequence>MSAYTEQEELEKIKAWWKTYGGALILGVLLGIGLLFGNKYWTQYKEERLARASDVYAEMLSQVRSQQREQARLSAENLVKEYGATPYAGMAGLMLARLSYEAGDIAGAKERLQWTLDHASDPATVHAARLRLARLLLSEERYDEAMALATAGSQAGFESEYLELQGDILAAAKKQAEARAAYAQALELLPQDAPYRRVLQMKLDDAQGGAAE</sequence>
<feature type="domain" description="Ancillary SecYEG translocon subunit/Cell division coordinator CpoB TPR" evidence="10">
    <location>
        <begin position="14"/>
        <end position="206"/>
    </location>
</feature>
<dbReference type="SUPFAM" id="SSF48452">
    <property type="entry name" value="TPR-like"/>
    <property type="match status" value="1"/>
</dbReference>
<keyword evidence="3 9" id="KW-0812">Transmembrane</keyword>
<dbReference type="InterPro" id="IPR011990">
    <property type="entry name" value="TPR-like_helical_dom_sf"/>
</dbReference>
<accession>A0A1B4V3K4</accession>
<dbReference type="PANTHER" id="PTHR38035:SF1">
    <property type="entry name" value="ANCILLARY SECYEG TRANSLOCON SUBUNIT"/>
    <property type="match status" value="1"/>
</dbReference>
<name>A0A1B4V3K4_9GAMM</name>
<evidence type="ECO:0000313" key="12">
    <source>
        <dbReference type="Proteomes" id="UP000218899"/>
    </source>
</evidence>
<evidence type="ECO:0000256" key="1">
    <source>
        <dbReference type="ARBA" id="ARBA00004401"/>
    </source>
</evidence>
<evidence type="ECO:0000256" key="4">
    <source>
        <dbReference type="ARBA" id="ARBA00022989"/>
    </source>
</evidence>
<dbReference type="InterPro" id="IPR026039">
    <property type="entry name" value="YfgM"/>
</dbReference>
<dbReference type="PIRSF" id="PIRSF006170">
    <property type="entry name" value="YfgM"/>
    <property type="match status" value="1"/>
</dbReference>
<reference evidence="11 12" key="1">
    <citation type="submission" date="2015-08" db="EMBL/GenBank/DDBJ databases">
        <title>Complete genome sequence of Sulfurifustis variabilis.</title>
        <authorList>
            <person name="Miura A."/>
            <person name="Kojima H."/>
            <person name="Fukui M."/>
        </authorList>
    </citation>
    <scope>NUCLEOTIDE SEQUENCE [LARGE SCALE GENOMIC DNA]</scope>
    <source>
        <strain evidence="12">skN76</strain>
    </source>
</reference>
<keyword evidence="4 9" id="KW-1133">Transmembrane helix</keyword>
<keyword evidence="6" id="KW-0143">Chaperone</keyword>
<dbReference type="KEGG" id="sva:SVA_1586"/>
<feature type="transmembrane region" description="Helical" evidence="9">
    <location>
        <begin position="20"/>
        <end position="41"/>
    </location>
</feature>
<keyword evidence="2" id="KW-1003">Cell membrane</keyword>
<dbReference type="PANTHER" id="PTHR38035">
    <property type="entry name" value="UPF0070 PROTEIN YFGM"/>
    <property type="match status" value="1"/>
</dbReference>
<evidence type="ECO:0000256" key="9">
    <source>
        <dbReference type="SAM" id="Phobius"/>
    </source>
</evidence>
<dbReference type="GO" id="GO:0044877">
    <property type="term" value="F:protein-containing complex binding"/>
    <property type="evidence" value="ECO:0007669"/>
    <property type="project" value="InterPro"/>
</dbReference>
<protein>
    <recommendedName>
        <fullName evidence="8">Ancillary SecYEG translocon subunit</fullName>
    </recommendedName>
</protein>
<dbReference type="Proteomes" id="UP000218899">
    <property type="component" value="Chromosome"/>
</dbReference>
<proteinExistence type="inferred from homology"/>
<evidence type="ECO:0000256" key="2">
    <source>
        <dbReference type="ARBA" id="ARBA00022475"/>
    </source>
</evidence>
<organism evidence="11 12">
    <name type="scientific">Sulfurifustis variabilis</name>
    <dbReference type="NCBI Taxonomy" id="1675686"/>
    <lineage>
        <taxon>Bacteria</taxon>
        <taxon>Pseudomonadati</taxon>
        <taxon>Pseudomonadota</taxon>
        <taxon>Gammaproteobacteria</taxon>
        <taxon>Acidiferrobacterales</taxon>
        <taxon>Acidiferrobacteraceae</taxon>
        <taxon>Sulfurifustis</taxon>
    </lineage>
</organism>
<dbReference type="RefSeq" id="WP_096460690.1">
    <property type="nucleotide sequence ID" value="NZ_AP014936.1"/>
</dbReference>
<gene>
    <name evidence="11" type="ORF">SVA_1586</name>
</gene>
<dbReference type="AlphaFoldDB" id="A0A1B4V3K4"/>
<dbReference type="Gene3D" id="1.25.40.10">
    <property type="entry name" value="Tetratricopeptide repeat domain"/>
    <property type="match status" value="1"/>
</dbReference>
<dbReference type="Pfam" id="PF09976">
    <property type="entry name" value="TPR_21"/>
    <property type="match status" value="1"/>
</dbReference>
<comment type="similarity">
    <text evidence="7">Belongs to the YfgM family.</text>
</comment>
<evidence type="ECO:0000256" key="8">
    <source>
        <dbReference type="ARBA" id="ARBA00024235"/>
    </source>
</evidence>
<comment type="subcellular location">
    <subcellularLocation>
        <location evidence="1">Cell membrane</location>
        <topology evidence="1">Single-pass type II membrane protein</topology>
    </subcellularLocation>
</comment>
<evidence type="ECO:0000259" key="10">
    <source>
        <dbReference type="Pfam" id="PF09976"/>
    </source>
</evidence>
<evidence type="ECO:0000256" key="6">
    <source>
        <dbReference type="ARBA" id="ARBA00023186"/>
    </source>
</evidence>
<dbReference type="GO" id="GO:0005886">
    <property type="term" value="C:plasma membrane"/>
    <property type="evidence" value="ECO:0007669"/>
    <property type="project" value="UniProtKB-SubCell"/>
</dbReference>
<dbReference type="InterPro" id="IPR018704">
    <property type="entry name" value="SecYEG/CpoB_TPR"/>
</dbReference>
<evidence type="ECO:0000256" key="5">
    <source>
        <dbReference type="ARBA" id="ARBA00023136"/>
    </source>
</evidence>
<evidence type="ECO:0000256" key="3">
    <source>
        <dbReference type="ARBA" id="ARBA00022692"/>
    </source>
</evidence>
<evidence type="ECO:0000256" key="7">
    <source>
        <dbReference type="ARBA" id="ARBA00024197"/>
    </source>
</evidence>
<dbReference type="EMBL" id="AP014936">
    <property type="protein sequence ID" value="BAU48148.1"/>
    <property type="molecule type" value="Genomic_DNA"/>
</dbReference>
<dbReference type="OrthoDB" id="9789675at2"/>
<keyword evidence="12" id="KW-1185">Reference proteome</keyword>
<evidence type="ECO:0000313" key="11">
    <source>
        <dbReference type="EMBL" id="BAU48148.1"/>
    </source>
</evidence>
<keyword evidence="5 9" id="KW-0472">Membrane</keyword>